<dbReference type="SUPFAM" id="SSF52540">
    <property type="entry name" value="P-loop containing nucleoside triphosphate hydrolases"/>
    <property type="match status" value="1"/>
</dbReference>
<dbReference type="PANTHER" id="PTHR46743">
    <property type="entry name" value="TEICHOIC ACIDS EXPORT ATP-BINDING PROTEIN TAGH"/>
    <property type="match status" value="1"/>
</dbReference>
<gene>
    <name evidence="6" type="ORF">GGQ74_001197</name>
</gene>
<dbReference type="EMBL" id="JAATJA010000001">
    <property type="protein sequence ID" value="NJB67557.1"/>
    <property type="molecule type" value="Genomic_DNA"/>
</dbReference>
<dbReference type="InterPro" id="IPR003593">
    <property type="entry name" value="AAA+_ATPase"/>
</dbReference>
<proteinExistence type="inferred from homology"/>
<dbReference type="CDD" id="cd03220">
    <property type="entry name" value="ABC_KpsT_Wzt"/>
    <property type="match status" value="1"/>
</dbReference>
<keyword evidence="4 6" id="KW-0067">ATP-binding</keyword>
<evidence type="ECO:0000256" key="3">
    <source>
        <dbReference type="ARBA" id="ARBA00022741"/>
    </source>
</evidence>
<evidence type="ECO:0000259" key="5">
    <source>
        <dbReference type="PROSITE" id="PS50893"/>
    </source>
</evidence>
<dbReference type="PROSITE" id="PS50893">
    <property type="entry name" value="ABC_TRANSPORTER_2"/>
    <property type="match status" value="1"/>
</dbReference>
<dbReference type="GO" id="GO:0016020">
    <property type="term" value="C:membrane"/>
    <property type="evidence" value="ECO:0007669"/>
    <property type="project" value="InterPro"/>
</dbReference>
<evidence type="ECO:0000256" key="1">
    <source>
        <dbReference type="ARBA" id="ARBA00005417"/>
    </source>
</evidence>
<keyword evidence="2" id="KW-0813">Transport</keyword>
<organism evidence="6 7">
    <name type="scientific">Desulfobaculum xiamenense</name>
    <dbReference type="NCBI Taxonomy" id="995050"/>
    <lineage>
        <taxon>Bacteria</taxon>
        <taxon>Pseudomonadati</taxon>
        <taxon>Thermodesulfobacteriota</taxon>
        <taxon>Desulfovibrionia</taxon>
        <taxon>Desulfovibrionales</taxon>
        <taxon>Desulfovibrionaceae</taxon>
        <taxon>Desulfobaculum</taxon>
    </lineage>
</organism>
<protein>
    <submittedName>
        <fullName evidence="6">Lipopolysaccharide transport system ATP-binding protein</fullName>
    </submittedName>
</protein>
<dbReference type="GO" id="GO:0140359">
    <property type="term" value="F:ABC-type transporter activity"/>
    <property type="evidence" value="ECO:0007669"/>
    <property type="project" value="InterPro"/>
</dbReference>
<dbReference type="GO" id="GO:0016887">
    <property type="term" value="F:ATP hydrolysis activity"/>
    <property type="evidence" value="ECO:0007669"/>
    <property type="project" value="InterPro"/>
</dbReference>
<dbReference type="RefSeq" id="WP_209280075.1">
    <property type="nucleotide sequence ID" value="NZ_JAATJA010000001.1"/>
</dbReference>
<name>A0A846QK97_9BACT</name>
<evidence type="ECO:0000313" key="7">
    <source>
        <dbReference type="Proteomes" id="UP000580856"/>
    </source>
</evidence>
<evidence type="ECO:0000313" key="6">
    <source>
        <dbReference type="EMBL" id="NJB67557.1"/>
    </source>
</evidence>
<feature type="domain" description="ABC transporter" evidence="5">
    <location>
        <begin position="19"/>
        <end position="239"/>
    </location>
</feature>
<dbReference type="PANTHER" id="PTHR46743:SF2">
    <property type="entry name" value="TEICHOIC ACIDS EXPORT ATP-BINDING PROTEIN TAGH"/>
    <property type="match status" value="1"/>
</dbReference>
<comment type="similarity">
    <text evidence="1">Belongs to the ABC transporter superfamily.</text>
</comment>
<keyword evidence="3" id="KW-0547">Nucleotide-binding</keyword>
<evidence type="ECO:0000256" key="4">
    <source>
        <dbReference type="ARBA" id="ARBA00022840"/>
    </source>
</evidence>
<dbReference type="InterPro" id="IPR017871">
    <property type="entry name" value="ABC_transporter-like_CS"/>
</dbReference>
<accession>A0A846QK97</accession>
<dbReference type="InterPro" id="IPR027417">
    <property type="entry name" value="P-loop_NTPase"/>
</dbReference>
<dbReference type="InterPro" id="IPR003439">
    <property type="entry name" value="ABC_transporter-like_ATP-bd"/>
</dbReference>
<dbReference type="SMART" id="SM00382">
    <property type="entry name" value="AAA"/>
    <property type="match status" value="1"/>
</dbReference>
<dbReference type="Gene3D" id="3.40.50.300">
    <property type="entry name" value="P-loop containing nucleotide triphosphate hydrolases"/>
    <property type="match status" value="1"/>
</dbReference>
<sequence>MSIQDPNTLVAFDHVGYRFRIRQGLFRSKSYPALRDVSFDVRRGETLALVGRNGAGKSTLLRLICGIYRPDTGTISSRPGLCISLLSLSAGFDNELSGRINAVLNGMLLGFSRQEMESRLDDIIAFSELEDAIDDPLKTYSSGMRARLGFAVGLELSPDILLVDEVLGVGDINFRKKAVTAMKAKMASQQTVVFVSHDMSTVSTLCDRAVWIEEGVTRNIGPAKDIVEEYTAHMNGRQR</sequence>
<comment type="caution">
    <text evidence="6">The sequence shown here is derived from an EMBL/GenBank/DDBJ whole genome shotgun (WGS) entry which is preliminary data.</text>
</comment>
<dbReference type="Proteomes" id="UP000580856">
    <property type="component" value="Unassembled WGS sequence"/>
</dbReference>
<evidence type="ECO:0000256" key="2">
    <source>
        <dbReference type="ARBA" id="ARBA00022448"/>
    </source>
</evidence>
<dbReference type="Pfam" id="PF00005">
    <property type="entry name" value="ABC_tran"/>
    <property type="match status" value="1"/>
</dbReference>
<dbReference type="GO" id="GO:0005524">
    <property type="term" value="F:ATP binding"/>
    <property type="evidence" value="ECO:0007669"/>
    <property type="project" value="UniProtKB-KW"/>
</dbReference>
<reference evidence="6 7" key="1">
    <citation type="submission" date="2020-03" db="EMBL/GenBank/DDBJ databases">
        <title>Genomic Encyclopedia of Type Strains, Phase IV (KMG-IV): sequencing the most valuable type-strain genomes for metagenomic binning, comparative biology and taxonomic classification.</title>
        <authorList>
            <person name="Goeker M."/>
        </authorList>
    </citation>
    <scope>NUCLEOTIDE SEQUENCE [LARGE SCALE GENOMIC DNA]</scope>
    <source>
        <strain evidence="6 7">DSM 24233</strain>
    </source>
</reference>
<dbReference type="InterPro" id="IPR015860">
    <property type="entry name" value="ABC_transpr_TagH-like"/>
</dbReference>
<keyword evidence="7" id="KW-1185">Reference proteome</keyword>
<dbReference type="InterPro" id="IPR050683">
    <property type="entry name" value="Bact_Polysacc_Export_ATP-bd"/>
</dbReference>
<dbReference type="PROSITE" id="PS00211">
    <property type="entry name" value="ABC_TRANSPORTER_1"/>
    <property type="match status" value="1"/>
</dbReference>
<dbReference type="AlphaFoldDB" id="A0A846QK97"/>